<dbReference type="FunFam" id="3.40.50.300:FF:001091">
    <property type="entry name" value="Probable disease resistance protein At1g61300"/>
    <property type="match status" value="1"/>
</dbReference>
<dbReference type="InterPro" id="IPR042197">
    <property type="entry name" value="Apaf_helical"/>
</dbReference>
<dbReference type="eggNOG" id="KOG4658">
    <property type="taxonomic scope" value="Eukaryota"/>
</dbReference>
<evidence type="ECO:0000256" key="3">
    <source>
        <dbReference type="ARBA" id="ARBA00022737"/>
    </source>
</evidence>
<keyword evidence="4" id="KW-0547">Nucleotide-binding</keyword>
<dbReference type="GO" id="GO:0043531">
    <property type="term" value="F:ADP binding"/>
    <property type="evidence" value="ECO:0007669"/>
    <property type="project" value="InterPro"/>
</dbReference>
<evidence type="ECO:0000313" key="14">
    <source>
        <dbReference type="Proteomes" id="UP000026960"/>
    </source>
</evidence>
<dbReference type="FunFam" id="1.10.10.10:FF:000322">
    <property type="entry name" value="Probable disease resistance protein At1g63360"/>
    <property type="match status" value="1"/>
</dbReference>
<organism evidence="13">
    <name type="scientific">Oryza barthii</name>
    <dbReference type="NCBI Taxonomy" id="65489"/>
    <lineage>
        <taxon>Eukaryota</taxon>
        <taxon>Viridiplantae</taxon>
        <taxon>Streptophyta</taxon>
        <taxon>Embryophyta</taxon>
        <taxon>Tracheophyta</taxon>
        <taxon>Spermatophyta</taxon>
        <taxon>Magnoliopsida</taxon>
        <taxon>Liliopsida</taxon>
        <taxon>Poales</taxon>
        <taxon>Poaceae</taxon>
        <taxon>BOP clade</taxon>
        <taxon>Oryzoideae</taxon>
        <taxon>Oryzeae</taxon>
        <taxon>Oryzinae</taxon>
        <taxon>Oryza</taxon>
    </lineage>
</organism>
<dbReference type="InterPro" id="IPR002182">
    <property type="entry name" value="NB-ARC"/>
</dbReference>
<feature type="compositionally biased region" description="Basic and acidic residues" evidence="8">
    <location>
        <begin position="1023"/>
        <end position="1032"/>
    </location>
</feature>
<proteinExistence type="inferred from homology"/>
<dbReference type="InterPro" id="IPR036388">
    <property type="entry name" value="WH-like_DNA-bd_sf"/>
</dbReference>
<dbReference type="PaxDb" id="65489-OBART11G20370.1"/>
<dbReference type="Pfam" id="PF23598">
    <property type="entry name" value="LRR_14"/>
    <property type="match status" value="1"/>
</dbReference>
<dbReference type="GO" id="GO:0002758">
    <property type="term" value="P:innate immune response-activating signaling pathway"/>
    <property type="evidence" value="ECO:0007669"/>
    <property type="project" value="UniProtKB-ARBA"/>
</dbReference>
<dbReference type="InterPro" id="IPR044974">
    <property type="entry name" value="Disease_R_plants"/>
</dbReference>
<dbReference type="EnsemblPlants" id="OBART11G20370.1">
    <property type="protein sequence ID" value="OBART11G20370.1"/>
    <property type="gene ID" value="OBART11G20370"/>
</dbReference>
<dbReference type="STRING" id="65489.A0A0D3HP56"/>
<evidence type="ECO:0000256" key="1">
    <source>
        <dbReference type="ARBA" id="ARBA00008894"/>
    </source>
</evidence>
<reference evidence="13" key="2">
    <citation type="submission" date="2015-03" db="UniProtKB">
        <authorList>
            <consortium name="EnsemblPlants"/>
        </authorList>
    </citation>
    <scope>IDENTIFICATION</scope>
</reference>
<feature type="region of interest" description="Disordered" evidence="8">
    <location>
        <begin position="993"/>
        <end position="1060"/>
    </location>
</feature>
<keyword evidence="2" id="KW-0433">Leucine-rich repeat</keyword>
<keyword evidence="3" id="KW-0677">Repeat</keyword>
<evidence type="ECO:0000256" key="8">
    <source>
        <dbReference type="SAM" id="MobiDB-lite"/>
    </source>
</evidence>
<evidence type="ECO:0000259" key="10">
    <source>
        <dbReference type="Pfam" id="PF18052"/>
    </source>
</evidence>
<evidence type="ECO:0000256" key="5">
    <source>
        <dbReference type="ARBA" id="ARBA00022821"/>
    </source>
</evidence>
<dbReference type="InterPro" id="IPR032675">
    <property type="entry name" value="LRR_dom_sf"/>
</dbReference>
<dbReference type="InterPro" id="IPR055414">
    <property type="entry name" value="LRR_R13L4/SHOC2-like"/>
</dbReference>
<dbReference type="PANTHER" id="PTHR23155">
    <property type="entry name" value="DISEASE RESISTANCE PROTEIN RP"/>
    <property type="match status" value="1"/>
</dbReference>
<dbReference type="Proteomes" id="UP000026960">
    <property type="component" value="Chromosome 11"/>
</dbReference>
<feature type="domain" description="NB-ARC" evidence="9">
    <location>
        <begin position="179"/>
        <end position="340"/>
    </location>
</feature>
<evidence type="ECO:0000256" key="2">
    <source>
        <dbReference type="ARBA" id="ARBA00022614"/>
    </source>
</evidence>
<feature type="compositionally biased region" description="Basic and acidic residues" evidence="8">
    <location>
        <begin position="1003"/>
        <end position="1014"/>
    </location>
</feature>
<dbReference type="InterPro" id="IPR038005">
    <property type="entry name" value="RX-like_CC"/>
</dbReference>
<feature type="domain" description="Disease resistance N-terminal" evidence="10">
    <location>
        <begin position="12"/>
        <end position="94"/>
    </location>
</feature>
<evidence type="ECO:0000256" key="7">
    <source>
        <dbReference type="SAM" id="Coils"/>
    </source>
</evidence>
<feature type="domain" description="Disease resistance R13L4/SHOC-2-like LRR" evidence="12">
    <location>
        <begin position="551"/>
        <end position="907"/>
    </location>
</feature>
<dbReference type="Pfam" id="PF00931">
    <property type="entry name" value="NB-ARC"/>
    <property type="match status" value="1"/>
</dbReference>
<dbReference type="AlphaFoldDB" id="A0A0D3HP56"/>
<dbReference type="GO" id="GO:0042742">
    <property type="term" value="P:defense response to bacterium"/>
    <property type="evidence" value="ECO:0007669"/>
    <property type="project" value="UniProtKB-ARBA"/>
</dbReference>
<dbReference type="GO" id="GO:0009626">
    <property type="term" value="P:plant-type hypersensitive response"/>
    <property type="evidence" value="ECO:0007669"/>
    <property type="project" value="UniProtKB-ARBA"/>
</dbReference>
<keyword evidence="6 7" id="KW-0175">Coiled coil</keyword>
<dbReference type="SUPFAM" id="SSF52058">
    <property type="entry name" value="L domain-like"/>
    <property type="match status" value="1"/>
</dbReference>
<dbReference type="InterPro" id="IPR041118">
    <property type="entry name" value="Rx_N"/>
</dbReference>
<evidence type="ECO:0000256" key="4">
    <source>
        <dbReference type="ARBA" id="ARBA00022741"/>
    </source>
</evidence>
<feature type="coiled-coil region" evidence="7">
    <location>
        <begin position="117"/>
        <end position="144"/>
    </location>
</feature>
<keyword evidence="5" id="KW-0611">Plant defense</keyword>
<dbReference type="Gramene" id="OBART11G20370.1">
    <property type="protein sequence ID" value="OBART11G20370.1"/>
    <property type="gene ID" value="OBART11G20370"/>
</dbReference>
<evidence type="ECO:0000256" key="6">
    <source>
        <dbReference type="ARBA" id="ARBA00023054"/>
    </source>
</evidence>
<protein>
    <submittedName>
        <fullName evidence="13">Uncharacterized protein</fullName>
    </submittedName>
</protein>
<reference evidence="13" key="1">
    <citation type="journal article" date="2009" name="Rice">
        <title>De Novo Next Generation Sequencing of Plant Genomes.</title>
        <authorList>
            <person name="Rounsley S."/>
            <person name="Marri P.R."/>
            <person name="Yu Y."/>
            <person name="He R."/>
            <person name="Sisneros N."/>
            <person name="Goicoechea J.L."/>
            <person name="Lee S.J."/>
            <person name="Angelova A."/>
            <person name="Kudrna D."/>
            <person name="Luo M."/>
            <person name="Affourtit J."/>
            <person name="Desany B."/>
            <person name="Knight J."/>
            <person name="Niazi F."/>
            <person name="Egholm M."/>
            <person name="Wing R.A."/>
        </authorList>
    </citation>
    <scope>NUCLEOTIDE SEQUENCE [LARGE SCALE GENOMIC DNA]</scope>
    <source>
        <strain evidence="13">cv. IRGC 105608</strain>
    </source>
</reference>
<evidence type="ECO:0000259" key="12">
    <source>
        <dbReference type="Pfam" id="PF23598"/>
    </source>
</evidence>
<dbReference type="SUPFAM" id="SSF52540">
    <property type="entry name" value="P-loop containing nucleoside triphosphate hydrolases"/>
    <property type="match status" value="1"/>
</dbReference>
<dbReference type="Gene3D" id="1.10.8.430">
    <property type="entry name" value="Helical domain of apoptotic protease-activating factors"/>
    <property type="match status" value="1"/>
</dbReference>
<dbReference type="Gene3D" id="3.80.10.10">
    <property type="entry name" value="Ribonuclease Inhibitor"/>
    <property type="match status" value="1"/>
</dbReference>
<dbReference type="InterPro" id="IPR058922">
    <property type="entry name" value="WHD_DRP"/>
</dbReference>
<dbReference type="Gene3D" id="1.20.5.4130">
    <property type="match status" value="1"/>
</dbReference>
<dbReference type="Pfam" id="PF23559">
    <property type="entry name" value="WHD_DRP"/>
    <property type="match status" value="1"/>
</dbReference>
<evidence type="ECO:0000259" key="11">
    <source>
        <dbReference type="Pfam" id="PF23559"/>
    </source>
</evidence>
<evidence type="ECO:0000259" key="9">
    <source>
        <dbReference type="Pfam" id="PF00931"/>
    </source>
</evidence>
<comment type="similarity">
    <text evidence="1">Belongs to the disease resistance NB-LRR family.</text>
</comment>
<dbReference type="CDD" id="cd14798">
    <property type="entry name" value="RX-CC_like"/>
    <property type="match status" value="1"/>
</dbReference>
<dbReference type="Gene3D" id="3.40.50.300">
    <property type="entry name" value="P-loop containing nucleotide triphosphate hydrolases"/>
    <property type="match status" value="1"/>
</dbReference>
<dbReference type="PANTHER" id="PTHR23155:SF1167">
    <property type="entry name" value="OS08G0412100 PROTEIN"/>
    <property type="match status" value="1"/>
</dbReference>
<keyword evidence="14" id="KW-1185">Reference proteome</keyword>
<name>A0A0D3HP56_9ORYZ</name>
<dbReference type="Pfam" id="PF18052">
    <property type="entry name" value="Rx_N"/>
    <property type="match status" value="1"/>
</dbReference>
<dbReference type="InterPro" id="IPR027417">
    <property type="entry name" value="P-loop_NTPase"/>
</dbReference>
<dbReference type="Gene3D" id="1.10.10.10">
    <property type="entry name" value="Winged helix-like DNA-binding domain superfamily/Winged helix DNA-binding domain"/>
    <property type="match status" value="1"/>
</dbReference>
<feature type="domain" description="Disease resistance protein winged helix" evidence="11">
    <location>
        <begin position="431"/>
        <end position="502"/>
    </location>
</feature>
<dbReference type="PRINTS" id="PR00364">
    <property type="entry name" value="DISEASERSIST"/>
</dbReference>
<sequence length="1060" mass="120558">MEGIMVSAATGVMNSLLAKLTALLGEEYKQQKRVKRGIQSLKDELSNMNALLEKLADMDVVDPQMKEWRNQVREMAYDIEDCIDRYMLQLHDEPDKYTGIKGFIPKTMKKLKRLGARHDIGERIQELKARIDEASQRRDRYKLDAVLDSSRTSTVEAIDPRLPALYAEVSSLVGVDGPIDELIKLVDDGEQSLKVVSIVGFGGLGKTTLANQVYKKLGQQFDCQAFVSVSQKPDVKKIFRKILSQIKNSDEELREEDWLINELRIFLENKRYLIVIDDIWSTQAWKIIKCALPESTCGSRILLTTRNGNVAKSCCYPHHDTLYQIRPLNEADSKGLFFRRIFGSEDQCPVHIKEVSVDIINKCGGLPLAIITIASLLTVKSKNREEWMSIRNSIGSGIGENCDNDEMKRILSLSYNDLAHHLKTCLLYFSMYPEDCEIDVRQLLRRWRAEGFIKVNCGRNIMEEGEFYLNELINRSLIQPEKMLFDDRIRTCRVHDIILDLIVSKAIEENFVTVFSDPNSLVSQGKVRRLLLDYRGQENVMPMCSMVTCNVRSVSIFGYREQMLPISDLNVFRVLHIESGNKMMEICGIGKLLQLRYLRIDLVTHLTEEIGELLFLETLDLPRGIGTEELPKGIVKLRRLKFLRIHDARLPDGVGNMQALEELAVSTKEDNLSSINSLEQLGTLTKLRILHLSLSITDENNHKSKHLDTLTSSLNKLLSYNLRYLYFNSYWQLGSAYINLDFSSSPSYLLQELYIRPLLLHGIPERPASLANLTCLDIRIQQVTQETLEILGDLPALLSLLLVSAFDNTERFSIYRNKFRCLESLNLNCSASDMMFHAGAMPTLVDIDFTIKAHSTEYACANRNLGIHHLSTLKALNVYIDCQGATAKEVEAVVAAIKNEASLLPNCYIQHIRLWREEGLEDIDISWEEGWEEGGHSIEQQEEITDPHTEHKITPATYMKPQIKFSLSQDIGLHVFLNAHMIPFNEHTPQYKLGDPHYTTAIRPKESSRGKERGLANQQGKELGARPGERTRSQGGCGSSFSDPGRKRNKPSGCRYHALI</sequence>
<accession>A0A0D3HP56</accession>
<evidence type="ECO:0000313" key="13">
    <source>
        <dbReference type="EnsemblPlants" id="OBART11G20370.1"/>
    </source>
</evidence>